<dbReference type="RefSeq" id="WP_054581617.1">
    <property type="nucleotide sequence ID" value="NZ_CP012808.1"/>
</dbReference>
<evidence type="ECO:0000256" key="5">
    <source>
        <dbReference type="ARBA" id="ARBA00023150"/>
    </source>
</evidence>
<dbReference type="KEGG" id="aei:AOY20_09395"/>
<evidence type="ECO:0000313" key="13">
    <source>
        <dbReference type="Proteomes" id="UP000064939"/>
    </source>
</evidence>
<name>A0A0N9W233_9GAMM</name>
<evidence type="ECO:0000256" key="11">
    <source>
        <dbReference type="ARBA" id="ARBA00049878"/>
    </source>
</evidence>
<dbReference type="AlphaFoldDB" id="A0A0N9W233"/>
<evidence type="ECO:0000256" key="1">
    <source>
        <dbReference type="ARBA" id="ARBA00005046"/>
    </source>
</evidence>
<comment type="subunit">
    <text evidence="6">Heterotetramer of 2 MoaD subunits and 2 MoaE subunits. Also stable as homodimer. The enzyme changes between these two forms during catalysis.</text>
</comment>
<accession>A0A0N9W233</accession>
<dbReference type="UniPathway" id="UPA00344"/>
<comment type="similarity">
    <text evidence="2">Belongs to the MoaE family.</text>
</comment>
<keyword evidence="5" id="KW-0501">Molybdenum cofactor biosynthesis</keyword>
<dbReference type="Gene3D" id="3.90.1170.40">
    <property type="entry name" value="Molybdopterin biosynthesis MoaE subunit"/>
    <property type="match status" value="1"/>
</dbReference>
<sequence length="152" mass="17812">MNILIQIENEALNFNKYYTFVDSLNEDFGAQVIFTGFVRKNDYAEPITHLYIEHYPQVTEDEIRKIVEKAAEKWQLETAVVAHRVGKIAVGEAIVWVMTQSKHRLDAYAANEFIMDYLKISAPFWKKEHFQNGQENWVAAKQSDQEKSQIWL</sequence>
<dbReference type="SUPFAM" id="SSF54690">
    <property type="entry name" value="Molybdopterin synthase subunit MoaE"/>
    <property type="match status" value="1"/>
</dbReference>
<reference evidence="12 13" key="1">
    <citation type="journal article" date="2015" name="Int. J. Syst. Evol. Microbiol.">
        <title>Acinetobacter equi sp. nov. isolated from horse faeces.</title>
        <authorList>
            <person name="Poppel M.T."/>
            <person name="Skiebe E."/>
            <person name="Laue M."/>
            <person name="Bergmann H."/>
            <person name="Ebersberger I."/>
            <person name="Garn T."/>
            <person name="Fruth A."/>
            <person name="Baumgardt S."/>
            <person name="Busse H.J."/>
            <person name="Wilharm G."/>
        </authorList>
    </citation>
    <scope>NUCLEOTIDE SEQUENCE [LARGE SCALE GENOMIC DNA]</scope>
    <source>
        <strain evidence="12 13">114</strain>
    </source>
</reference>
<dbReference type="EMBL" id="CP012808">
    <property type="protein sequence ID" value="ALH95726.1"/>
    <property type="molecule type" value="Genomic_DNA"/>
</dbReference>
<proteinExistence type="inferred from homology"/>
<dbReference type="OrthoDB" id="9803224at2"/>
<keyword evidence="13" id="KW-1185">Reference proteome</keyword>
<dbReference type="GO" id="GO:0006777">
    <property type="term" value="P:Mo-molybdopterin cofactor biosynthetic process"/>
    <property type="evidence" value="ECO:0007669"/>
    <property type="project" value="UniProtKB-KW"/>
</dbReference>
<comment type="pathway">
    <text evidence="1">Cofactor biosynthesis; molybdopterin biosynthesis.</text>
</comment>
<evidence type="ECO:0000256" key="4">
    <source>
        <dbReference type="ARBA" id="ARBA00013858"/>
    </source>
</evidence>
<dbReference type="EC" id="2.8.1.12" evidence="3"/>
<organism evidence="12 13">
    <name type="scientific">Acinetobacter equi</name>
    <dbReference type="NCBI Taxonomy" id="1324350"/>
    <lineage>
        <taxon>Bacteria</taxon>
        <taxon>Pseudomonadati</taxon>
        <taxon>Pseudomonadota</taxon>
        <taxon>Gammaproteobacteria</taxon>
        <taxon>Moraxellales</taxon>
        <taxon>Moraxellaceae</taxon>
        <taxon>Acinetobacter</taxon>
    </lineage>
</organism>
<comment type="catalytic activity">
    <reaction evidence="11">
        <text>2 [molybdopterin-synthase sulfur-carrier protein]-C-terminal-Gly-aminoethanethioate + cyclic pyranopterin phosphate + H2O = molybdopterin + 2 [molybdopterin-synthase sulfur-carrier protein]-C-terminal Gly-Gly + 2 H(+)</text>
        <dbReference type="Rhea" id="RHEA:26333"/>
        <dbReference type="Rhea" id="RHEA-COMP:12202"/>
        <dbReference type="Rhea" id="RHEA-COMP:19907"/>
        <dbReference type="ChEBI" id="CHEBI:15377"/>
        <dbReference type="ChEBI" id="CHEBI:15378"/>
        <dbReference type="ChEBI" id="CHEBI:58698"/>
        <dbReference type="ChEBI" id="CHEBI:59648"/>
        <dbReference type="ChEBI" id="CHEBI:90778"/>
        <dbReference type="ChEBI" id="CHEBI:232372"/>
        <dbReference type="EC" id="2.8.1.12"/>
    </reaction>
</comment>
<dbReference type="CDD" id="cd00756">
    <property type="entry name" value="MoaE"/>
    <property type="match status" value="1"/>
</dbReference>
<protein>
    <recommendedName>
        <fullName evidence="4">Molybdopterin synthase catalytic subunit</fullName>
        <ecNumber evidence="3">2.8.1.12</ecNumber>
    </recommendedName>
    <alternativeName>
        <fullName evidence="9">MPT synthase subunit 2</fullName>
    </alternativeName>
    <alternativeName>
        <fullName evidence="7">Molybdenum cofactor biosynthesis protein E</fullName>
    </alternativeName>
    <alternativeName>
        <fullName evidence="8">Molybdopterin-converting factor large subunit</fullName>
    </alternativeName>
    <alternativeName>
        <fullName evidence="10">Molybdopterin-converting factor subunit 2</fullName>
    </alternativeName>
</protein>
<evidence type="ECO:0000256" key="9">
    <source>
        <dbReference type="ARBA" id="ARBA00030781"/>
    </source>
</evidence>
<evidence type="ECO:0000313" key="12">
    <source>
        <dbReference type="EMBL" id="ALH95726.1"/>
    </source>
</evidence>
<evidence type="ECO:0000256" key="6">
    <source>
        <dbReference type="ARBA" id="ARBA00026066"/>
    </source>
</evidence>
<evidence type="ECO:0000256" key="10">
    <source>
        <dbReference type="ARBA" id="ARBA00032474"/>
    </source>
</evidence>
<dbReference type="Proteomes" id="UP000064939">
    <property type="component" value="Chromosome"/>
</dbReference>
<evidence type="ECO:0000256" key="7">
    <source>
        <dbReference type="ARBA" id="ARBA00029745"/>
    </source>
</evidence>
<dbReference type="PANTHER" id="PTHR23404">
    <property type="entry name" value="MOLYBDOPTERIN SYNTHASE RELATED"/>
    <property type="match status" value="1"/>
</dbReference>
<dbReference type="InterPro" id="IPR036563">
    <property type="entry name" value="MoaE_sf"/>
</dbReference>
<dbReference type="STRING" id="1324350.AOY20_09395"/>
<evidence type="ECO:0000256" key="3">
    <source>
        <dbReference type="ARBA" id="ARBA00011950"/>
    </source>
</evidence>
<evidence type="ECO:0000256" key="2">
    <source>
        <dbReference type="ARBA" id="ARBA00005426"/>
    </source>
</evidence>
<evidence type="ECO:0000256" key="8">
    <source>
        <dbReference type="ARBA" id="ARBA00030407"/>
    </source>
</evidence>
<dbReference type="InterPro" id="IPR003448">
    <property type="entry name" value="Mopterin_biosynth_MoaE"/>
</dbReference>
<dbReference type="Pfam" id="PF02391">
    <property type="entry name" value="MoaE"/>
    <property type="match status" value="1"/>
</dbReference>
<dbReference type="GO" id="GO:0030366">
    <property type="term" value="F:molybdopterin synthase activity"/>
    <property type="evidence" value="ECO:0007669"/>
    <property type="project" value="UniProtKB-EC"/>
</dbReference>
<gene>
    <name evidence="12" type="ORF">AOY20_09395</name>
</gene>